<keyword evidence="4" id="KW-1185">Reference proteome</keyword>
<proteinExistence type="predicted"/>
<comment type="caution">
    <text evidence="2">The sequence shown here is derived from an EMBL/GenBank/DDBJ whole genome shotgun (WGS) entry which is preliminary data.</text>
</comment>
<dbReference type="EMBL" id="CAJOBG010079983">
    <property type="protein sequence ID" value="CAF4628003.1"/>
    <property type="molecule type" value="Genomic_DNA"/>
</dbReference>
<dbReference type="AlphaFoldDB" id="A0A821E037"/>
<feature type="non-terminal residue" evidence="2">
    <location>
        <position position="63"/>
    </location>
</feature>
<accession>A0A821E037</accession>
<evidence type="ECO:0000313" key="2">
    <source>
        <dbReference type="EMBL" id="CAF4627916.1"/>
    </source>
</evidence>
<sequence>EDDDRLREVRKREEDSYRNDVKGDNDKPNGRNQVSSANNRLRHENGNNPGYKARPNYDDDRRD</sequence>
<feature type="region of interest" description="Disordered" evidence="1">
    <location>
        <begin position="1"/>
        <end position="63"/>
    </location>
</feature>
<reference evidence="2" key="1">
    <citation type="submission" date="2021-02" db="EMBL/GenBank/DDBJ databases">
        <authorList>
            <person name="Nowell W R."/>
        </authorList>
    </citation>
    <scope>NUCLEOTIDE SEQUENCE</scope>
</reference>
<protein>
    <submittedName>
        <fullName evidence="2">Uncharacterized protein</fullName>
    </submittedName>
</protein>
<feature type="compositionally biased region" description="Polar residues" evidence="1">
    <location>
        <begin position="30"/>
        <end position="39"/>
    </location>
</feature>
<dbReference type="EMBL" id="CAJOBG010079966">
    <property type="protein sequence ID" value="CAF4627916.1"/>
    <property type="molecule type" value="Genomic_DNA"/>
</dbReference>
<gene>
    <name evidence="2" type="ORF">OVN521_LOCUS46131</name>
    <name evidence="3" type="ORF">OVN521_LOCUS46134</name>
</gene>
<evidence type="ECO:0000256" key="1">
    <source>
        <dbReference type="SAM" id="MobiDB-lite"/>
    </source>
</evidence>
<feature type="compositionally biased region" description="Basic and acidic residues" evidence="1">
    <location>
        <begin position="1"/>
        <end position="29"/>
    </location>
</feature>
<dbReference type="Proteomes" id="UP000663866">
    <property type="component" value="Unassembled WGS sequence"/>
</dbReference>
<organism evidence="2 4">
    <name type="scientific">Rotaria magnacalcarata</name>
    <dbReference type="NCBI Taxonomy" id="392030"/>
    <lineage>
        <taxon>Eukaryota</taxon>
        <taxon>Metazoa</taxon>
        <taxon>Spiralia</taxon>
        <taxon>Gnathifera</taxon>
        <taxon>Rotifera</taxon>
        <taxon>Eurotatoria</taxon>
        <taxon>Bdelloidea</taxon>
        <taxon>Philodinida</taxon>
        <taxon>Philodinidae</taxon>
        <taxon>Rotaria</taxon>
    </lineage>
</organism>
<name>A0A821E037_9BILA</name>
<evidence type="ECO:0000313" key="4">
    <source>
        <dbReference type="Proteomes" id="UP000663866"/>
    </source>
</evidence>
<feature type="non-terminal residue" evidence="2">
    <location>
        <position position="1"/>
    </location>
</feature>
<evidence type="ECO:0000313" key="3">
    <source>
        <dbReference type="EMBL" id="CAF4628003.1"/>
    </source>
</evidence>